<dbReference type="OrthoDB" id="5280547at2759"/>
<dbReference type="InParanoid" id="A0A3N4L218"/>
<dbReference type="STRING" id="1392247.A0A3N4L218"/>
<evidence type="ECO:0000256" key="2">
    <source>
        <dbReference type="ARBA" id="ARBA00023239"/>
    </source>
</evidence>
<dbReference type="GO" id="GO:0016829">
    <property type="term" value="F:lyase activity"/>
    <property type="evidence" value="ECO:0007669"/>
    <property type="project" value="UniProtKB-KW"/>
</dbReference>
<evidence type="ECO:0000313" key="5">
    <source>
        <dbReference type="EMBL" id="RPB15709.1"/>
    </source>
</evidence>
<evidence type="ECO:0000259" key="4">
    <source>
        <dbReference type="Pfam" id="PF05426"/>
    </source>
</evidence>
<dbReference type="InterPro" id="IPR008397">
    <property type="entry name" value="Alginate_lyase_dom"/>
</dbReference>
<organism evidence="5 6">
    <name type="scientific">Morchella conica CCBAS932</name>
    <dbReference type="NCBI Taxonomy" id="1392247"/>
    <lineage>
        <taxon>Eukaryota</taxon>
        <taxon>Fungi</taxon>
        <taxon>Dikarya</taxon>
        <taxon>Ascomycota</taxon>
        <taxon>Pezizomycotina</taxon>
        <taxon>Pezizomycetes</taxon>
        <taxon>Pezizales</taxon>
        <taxon>Morchellaceae</taxon>
        <taxon>Morchella</taxon>
    </lineage>
</organism>
<keyword evidence="2 5" id="KW-0456">Lyase</keyword>
<protein>
    <submittedName>
        <fullName evidence="5">Chondroitin AC/alginate lyase</fullName>
    </submittedName>
</protein>
<sequence length="411" mass="45929">MFFLRSLPLLGLAASATAVLASPLCARGNSYEQHTRKQVEKTFIHPGILHTKADLDRMKTSVAQKLDPWYPAFVAFSSNELSLSTYTMRGPLPYVVRNVTGTQTGKTEFSYDGVAALQNALMYYITGDEAHAIKSTEILTSWANTLQKLNGTDAQLTAGLYGPQFVNAAEIIRAYYSGWASADIDKFKSMVLNVLYPHAAQTWPTEWQKYPFLANWGTSAEKALVAFGVFLDNSTMYHEGLNHYLHHECANITNQINTFGQNSESGRDQGHTSLGLGNMAEICLTAENQGDAEYWGLYEDRLMVGYEYTAKYNLGYDVEYDPGFYRCGANLVGGPWQVISNVSRGQFPPVYEIAYAHYAQKEGKEMPYVREHLMAQSFEQTNTWNTMGDNAVWGTLRFRKLAGNLTADSDN</sequence>
<dbReference type="SUPFAM" id="SSF48230">
    <property type="entry name" value="Chondroitin AC/alginate lyase"/>
    <property type="match status" value="1"/>
</dbReference>
<evidence type="ECO:0000313" key="6">
    <source>
        <dbReference type="Proteomes" id="UP000277580"/>
    </source>
</evidence>
<keyword evidence="6" id="KW-1185">Reference proteome</keyword>
<evidence type="ECO:0000256" key="1">
    <source>
        <dbReference type="ARBA" id="ARBA00022729"/>
    </source>
</evidence>
<keyword evidence="1 3" id="KW-0732">Signal</keyword>
<feature type="chain" id="PRO_5018291303" evidence="3">
    <location>
        <begin position="22"/>
        <end position="411"/>
    </location>
</feature>
<dbReference type="EMBL" id="ML119112">
    <property type="protein sequence ID" value="RPB15709.1"/>
    <property type="molecule type" value="Genomic_DNA"/>
</dbReference>
<dbReference type="AlphaFoldDB" id="A0A3N4L218"/>
<proteinExistence type="predicted"/>
<reference evidence="5 6" key="1">
    <citation type="journal article" date="2018" name="Nat. Ecol. Evol.">
        <title>Pezizomycetes genomes reveal the molecular basis of ectomycorrhizal truffle lifestyle.</title>
        <authorList>
            <person name="Murat C."/>
            <person name="Payen T."/>
            <person name="Noel B."/>
            <person name="Kuo A."/>
            <person name="Morin E."/>
            <person name="Chen J."/>
            <person name="Kohler A."/>
            <person name="Krizsan K."/>
            <person name="Balestrini R."/>
            <person name="Da Silva C."/>
            <person name="Montanini B."/>
            <person name="Hainaut M."/>
            <person name="Levati E."/>
            <person name="Barry K.W."/>
            <person name="Belfiori B."/>
            <person name="Cichocki N."/>
            <person name="Clum A."/>
            <person name="Dockter R.B."/>
            <person name="Fauchery L."/>
            <person name="Guy J."/>
            <person name="Iotti M."/>
            <person name="Le Tacon F."/>
            <person name="Lindquist E.A."/>
            <person name="Lipzen A."/>
            <person name="Malagnac F."/>
            <person name="Mello A."/>
            <person name="Molinier V."/>
            <person name="Miyauchi S."/>
            <person name="Poulain J."/>
            <person name="Riccioni C."/>
            <person name="Rubini A."/>
            <person name="Sitrit Y."/>
            <person name="Splivallo R."/>
            <person name="Traeger S."/>
            <person name="Wang M."/>
            <person name="Zifcakova L."/>
            <person name="Wipf D."/>
            <person name="Zambonelli A."/>
            <person name="Paolocci F."/>
            <person name="Nowrousian M."/>
            <person name="Ottonello S."/>
            <person name="Baldrian P."/>
            <person name="Spatafora J.W."/>
            <person name="Henrissat B."/>
            <person name="Nagy L.G."/>
            <person name="Aury J.M."/>
            <person name="Wincker P."/>
            <person name="Grigoriev I.V."/>
            <person name="Bonfante P."/>
            <person name="Martin F.M."/>
        </authorList>
    </citation>
    <scope>NUCLEOTIDE SEQUENCE [LARGE SCALE GENOMIC DNA]</scope>
    <source>
        <strain evidence="5 6">CCBAS932</strain>
    </source>
</reference>
<feature type="signal peptide" evidence="3">
    <location>
        <begin position="1"/>
        <end position="21"/>
    </location>
</feature>
<accession>A0A3N4L218</accession>
<dbReference type="Proteomes" id="UP000277580">
    <property type="component" value="Unassembled WGS sequence"/>
</dbReference>
<gene>
    <name evidence="5" type="ORF">P167DRAFT_562956</name>
</gene>
<dbReference type="GO" id="GO:0042597">
    <property type="term" value="C:periplasmic space"/>
    <property type="evidence" value="ECO:0007669"/>
    <property type="project" value="InterPro"/>
</dbReference>
<feature type="domain" description="Alginate lyase" evidence="4">
    <location>
        <begin position="118"/>
        <end position="312"/>
    </location>
</feature>
<evidence type="ECO:0000256" key="3">
    <source>
        <dbReference type="SAM" id="SignalP"/>
    </source>
</evidence>
<dbReference type="Pfam" id="PF05426">
    <property type="entry name" value="Alginate_lyase"/>
    <property type="match status" value="1"/>
</dbReference>
<dbReference type="InterPro" id="IPR008929">
    <property type="entry name" value="Chondroitin_lyas"/>
</dbReference>
<dbReference type="Gene3D" id="1.50.10.100">
    <property type="entry name" value="Chondroitin AC/alginate lyase"/>
    <property type="match status" value="1"/>
</dbReference>
<name>A0A3N4L218_9PEZI</name>